<dbReference type="KEGG" id="acru:HHL28_06095"/>
<proteinExistence type="predicted"/>
<evidence type="ECO:0000313" key="2">
    <source>
        <dbReference type="Proteomes" id="UP000501891"/>
    </source>
</evidence>
<dbReference type="Pfam" id="PF04430">
    <property type="entry name" value="DUF498"/>
    <property type="match status" value="1"/>
</dbReference>
<sequence length="124" mass="13255">MDITPIIPADRQVIDTYGTGRFRVSNTLHEGAVIVFPDRTIPWPATGFAGLSLADFEPVTKADPGVEVLLLGSGPKMQLLPSTLRRQLKEAGVVVDVMDTGAACRTYNVLLAEGRRVAAALLPV</sequence>
<dbReference type="AlphaFoldDB" id="A0A858R5M1"/>
<dbReference type="CDD" id="cd00248">
    <property type="entry name" value="Mth938-like"/>
    <property type="match status" value="1"/>
</dbReference>
<reference evidence="1" key="1">
    <citation type="submission" date="2020-04" db="EMBL/GenBank/DDBJ databases">
        <title>A desert anoxygenic phototrophic bacterium fixes CO2 using RubisCO under aerobic conditions.</title>
        <authorList>
            <person name="Tang K."/>
        </authorList>
    </citation>
    <scope>NUCLEOTIDE SEQUENCE [LARGE SCALE GENOMIC DNA]</scope>
    <source>
        <strain evidence="1">MIMtkB3</strain>
    </source>
</reference>
<keyword evidence="2" id="KW-1185">Reference proteome</keyword>
<dbReference type="EMBL" id="CP051775">
    <property type="protein sequence ID" value="QJE72720.1"/>
    <property type="molecule type" value="Genomic_DNA"/>
</dbReference>
<dbReference type="InterPro" id="IPR036748">
    <property type="entry name" value="MTH938-like_sf"/>
</dbReference>
<dbReference type="PANTHER" id="PTHR21192">
    <property type="entry name" value="NUCLEAR PROTEIN E3-3"/>
    <property type="match status" value="1"/>
</dbReference>
<organism evidence="1 2">
    <name type="scientific">Aerophototrophica crusticola</name>
    <dbReference type="NCBI Taxonomy" id="1709002"/>
    <lineage>
        <taxon>Bacteria</taxon>
        <taxon>Pseudomonadati</taxon>
        <taxon>Pseudomonadota</taxon>
        <taxon>Alphaproteobacteria</taxon>
        <taxon>Rhodospirillales</taxon>
        <taxon>Rhodospirillaceae</taxon>
        <taxon>Aerophototrophica</taxon>
    </lineage>
</organism>
<accession>A0A858R5M1</accession>
<gene>
    <name evidence="1" type="ORF">HHL28_06095</name>
</gene>
<dbReference type="PANTHER" id="PTHR21192:SF2">
    <property type="entry name" value="NADH DEHYDROGENASE [UBIQUINONE] 1 ALPHA SUBCOMPLEX ASSEMBLY FACTOR 3"/>
    <property type="match status" value="1"/>
</dbReference>
<name>A0A858R5M1_9PROT</name>
<dbReference type="SUPFAM" id="SSF64076">
    <property type="entry name" value="MTH938-like"/>
    <property type="match status" value="1"/>
</dbReference>
<dbReference type="InterPro" id="IPR007523">
    <property type="entry name" value="NDUFAF3/AAMDC"/>
</dbReference>
<protein>
    <submittedName>
        <fullName evidence="1">Uncharacterized protein</fullName>
    </submittedName>
</protein>
<dbReference type="Proteomes" id="UP000501891">
    <property type="component" value="Chromosome"/>
</dbReference>
<evidence type="ECO:0000313" key="1">
    <source>
        <dbReference type="EMBL" id="QJE72720.1"/>
    </source>
</evidence>
<dbReference type="Gene3D" id="3.40.1230.10">
    <property type="entry name" value="MTH938-like"/>
    <property type="match status" value="1"/>
</dbReference>